<dbReference type="EMBL" id="BJWL01000017">
    <property type="protein sequence ID" value="GFZ05397.1"/>
    <property type="molecule type" value="Genomic_DNA"/>
</dbReference>
<name>A0A7J0G3P6_9ERIC</name>
<accession>A0A7J0G3P6</accession>
<protein>
    <submittedName>
        <fullName evidence="1">Uncharacterized protein</fullName>
    </submittedName>
</protein>
<comment type="caution">
    <text evidence="1">The sequence shown here is derived from an EMBL/GenBank/DDBJ whole genome shotgun (WGS) entry which is preliminary data.</text>
</comment>
<keyword evidence="2" id="KW-1185">Reference proteome</keyword>
<gene>
    <name evidence="1" type="ORF">Acr_17g0009690</name>
</gene>
<reference evidence="1 2" key="1">
    <citation type="submission" date="2019-07" db="EMBL/GenBank/DDBJ databases">
        <title>De Novo Assembly of kiwifruit Actinidia rufa.</title>
        <authorList>
            <person name="Sugita-Konishi S."/>
            <person name="Sato K."/>
            <person name="Mori E."/>
            <person name="Abe Y."/>
            <person name="Kisaki G."/>
            <person name="Hamano K."/>
            <person name="Suezawa K."/>
            <person name="Otani M."/>
            <person name="Fukuda T."/>
            <person name="Manabe T."/>
            <person name="Gomi K."/>
            <person name="Tabuchi M."/>
            <person name="Akimitsu K."/>
            <person name="Kataoka I."/>
        </authorList>
    </citation>
    <scope>NUCLEOTIDE SEQUENCE [LARGE SCALE GENOMIC DNA]</scope>
    <source>
        <strain evidence="2">cv. Fuchu</strain>
    </source>
</reference>
<organism evidence="1 2">
    <name type="scientific">Actinidia rufa</name>
    <dbReference type="NCBI Taxonomy" id="165716"/>
    <lineage>
        <taxon>Eukaryota</taxon>
        <taxon>Viridiplantae</taxon>
        <taxon>Streptophyta</taxon>
        <taxon>Embryophyta</taxon>
        <taxon>Tracheophyta</taxon>
        <taxon>Spermatophyta</taxon>
        <taxon>Magnoliopsida</taxon>
        <taxon>eudicotyledons</taxon>
        <taxon>Gunneridae</taxon>
        <taxon>Pentapetalae</taxon>
        <taxon>asterids</taxon>
        <taxon>Ericales</taxon>
        <taxon>Actinidiaceae</taxon>
        <taxon>Actinidia</taxon>
    </lineage>
</organism>
<evidence type="ECO:0000313" key="2">
    <source>
        <dbReference type="Proteomes" id="UP000585474"/>
    </source>
</evidence>
<dbReference type="AlphaFoldDB" id="A0A7J0G3P6"/>
<dbReference type="Proteomes" id="UP000585474">
    <property type="component" value="Unassembled WGS sequence"/>
</dbReference>
<sequence length="69" mass="7593">MRPGIYFCRLDLLDHRHRVVVACGLDVAQSPRVRVPTVAALPHCIAAYATLPRLRVASCTGLLRLQITA</sequence>
<proteinExistence type="predicted"/>
<evidence type="ECO:0000313" key="1">
    <source>
        <dbReference type="EMBL" id="GFZ05397.1"/>
    </source>
</evidence>